<sequence>MPVTVSRRKILGIGYPRFAIPEWKELAEKYDIHYFIPDERKQVIQVIKRDFVANKGLLMLLMLSSELPLTLRGAGYNDVDREWLAANGCYLSNTPNAVTEATADMGILLMLAAIRGLYEAEVSVRAGQWRKGIELTDDPTEMTIGFIGHGAIGKSMAKKTKPWNMKILYHNRKPLPKEEEQTLEATFVSLDELLAQSDVISLNCPLTPETLGILSDKDFRKMKDGVYIVNTARGAVIDEPALIRALESGKVRRAGLDVLTNEPCAESPLYSMKNVVLQPHLGAFTKGTMLRGEREVFANVKQYMVTGVPVNPVNTAASVEKEK</sequence>
<feature type="domain" description="D-isomer specific 2-hydroxyacid dehydrogenase NAD-binding" evidence="4">
    <location>
        <begin position="108"/>
        <end position="282"/>
    </location>
</feature>
<name>A0ABZ2ANY6_9TREE</name>
<dbReference type="Pfam" id="PF00389">
    <property type="entry name" value="2-Hacid_dh"/>
    <property type="match status" value="1"/>
</dbReference>
<evidence type="ECO:0000259" key="3">
    <source>
        <dbReference type="Pfam" id="PF00389"/>
    </source>
</evidence>
<accession>A0ABZ2ANY6</accession>
<feature type="domain" description="D-isomer specific 2-hydroxyacid dehydrogenase catalytic" evidence="3">
    <location>
        <begin position="71"/>
        <end position="314"/>
    </location>
</feature>
<evidence type="ECO:0000313" key="6">
    <source>
        <dbReference type="Proteomes" id="UP001432216"/>
    </source>
</evidence>
<keyword evidence="6" id="KW-1185">Reference proteome</keyword>
<protein>
    <recommendedName>
        <fullName evidence="7">Glycerate-and formate-dehydrogenase</fullName>
    </recommendedName>
</protein>
<dbReference type="PANTHER" id="PTHR10996">
    <property type="entry name" value="2-HYDROXYACID DEHYDROGENASE-RELATED"/>
    <property type="match status" value="1"/>
</dbReference>
<keyword evidence="1 2" id="KW-0560">Oxidoreductase</keyword>
<evidence type="ECO:0000256" key="2">
    <source>
        <dbReference type="RuleBase" id="RU003719"/>
    </source>
</evidence>
<evidence type="ECO:0000259" key="4">
    <source>
        <dbReference type="Pfam" id="PF02826"/>
    </source>
</evidence>
<dbReference type="InterPro" id="IPR029753">
    <property type="entry name" value="D-isomer_DH_CS"/>
</dbReference>
<dbReference type="InterPro" id="IPR036291">
    <property type="entry name" value="NAD(P)-bd_dom_sf"/>
</dbReference>
<dbReference type="SUPFAM" id="SSF51735">
    <property type="entry name" value="NAD(P)-binding Rossmann-fold domains"/>
    <property type="match status" value="1"/>
</dbReference>
<dbReference type="CDD" id="cd12168">
    <property type="entry name" value="Mand_dh_like"/>
    <property type="match status" value="1"/>
</dbReference>
<gene>
    <name evidence="5" type="ORF">IAS62_000908</name>
</gene>
<evidence type="ECO:0000256" key="1">
    <source>
        <dbReference type="ARBA" id="ARBA00023002"/>
    </source>
</evidence>
<comment type="similarity">
    <text evidence="2">Belongs to the D-isomer specific 2-hydroxyacid dehydrogenase family.</text>
</comment>
<dbReference type="RefSeq" id="XP_064718859.1">
    <property type="nucleotide sequence ID" value="XM_064862787.1"/>
</dbReference>
<dbReference type="PANTHER" id="PTHR10996:SF129">
    <property type="entry name" value="2-HYDROXYACID DEHYDROGENASE C1773.17C-RELATED"/>
    <property type="match status" value="1"/>
</dbReference>
<reference evidence="5 6" key="1">
    <citation type="submission" date="2024-01" db="EMBL/GenBank/DDBJ databases">
        <title>Comparative genomics of Cryptococcus and Kwoniella reveals pathogenesis evolution and contrasting modes of karyotype evolution via chromosome fusion or intercentromeric recombination.</title>
        <authorList>
            <person name="Coelho M.A."/>
            <person name="David-Palma M."/>
            <person name="Shea T."/>
            <person name="Bowers K."/>
            <person name="McGinley-Smith S."/>
            <person name="Mohammad A.W."/>
            <person name="Gnirke A."/>
            <person name="Yurkov A.M."/>
            <person name="Nowrousian M."/>
            <person name="Sun S."/>
            <person name="Cuomo C.A."/>
            <person name="Heitman J."/>
        </authorList>
    </citation>
    <scope>NUCLEOTIDE SEQUENCE [LARGE SCALE GENOMIC DNA]</scope>
    <source>
        <strain evidence="5 6">7685027</strain>
    </source>
</reference>
<dbReference type="PROSITE" id="PS00670">
    <property type="entry name" value="D_2_HYDROXYACID_DH_2"/>
    <property type="match status" value="1"/>
</dbReference>
<dbReference type="GeneID" id="89987683"/>
<dbReference type="Gene3D" id="3.40.50.720">
    <property type="entry name" value="NAD(P)-binding Rossmann-like Domain"/>
    <property type="match status" value="2"/>
</dbReference>
<dbReference type="InterPro" id="IPR006139">
    <property type="entry name" value="D-isomer_2_OHA_DH_cat_dom"/>
</dbReference>
<evidence type="ECO:0000313" key="5">
    <source>
        <dbReference type="EMBL" id="WVO19619.1"/>
    </source>
</evidence>
<dbReference type="InterPro" id="IPR050223">
    <property type="entry name" value="D-isomer_2-hydroxyacid_DH"/>
</dbReference>
<organism evidence="5 6">
    <name type="scientific">Cryptococcus decagattii</name>
    <dbReference type="NCBI Taxonomy" id="1859122"/>
    <lineage>
        <taxon>Eukaryota</taxon>
        <taxon>Fungi</taxon>
        <taxon>Dikarya</taxon>
        <taxon>Basidiomycota</taxon>
        <taxon>Agaricomycotina</taxon>
        <taxon>Tremellomycetes</taxon>
        <taxon>Tremellales</taxon>
        <taxon>Cryptococcaceae</taxon>
        <taxon>Cryptococcus</taxon>
        <taxon>Cryptococcus gattii species complex</taxon>
    </lineage>
</organism>
<dbReference type="InterPro" id="IPR006140">
    <property type="entry name" value="D-isomer_DH_NAD-bd"/>
</dbReference>
<dbReference type="Proteomes" id="UP001432216">
    <property type="component" value="Chromosome 2"/>
</dbReference>
<proteinExistence type="inferred from homology"/>
<evidence type="ECO:0008006" key="7">
    <source>
        <dbReference type="Google" id="ProtNLM"/>
    </source>
</evidence>
<dbReference type="SUPFAM" id="SSF52283">
    <property type="entry name" value="Formate/glycerate dehydrogenase catalytic domain-like"/>
    <property type="match status" value="1"/>
</dbReference>
<dbReference type="EMBL" id="CP143807">
    <property type="protein sequence ID" value="WVO19619.1"/>
    <property type="molecule type" value="Genomic_DNA"/>
</dbReference>
<dbReference type="PROSITE" id="PS00671">
    <property type="entry name" value="D_2_HYDROXYACID_DH_3"/>
    <property type="match status" value="1"/>
</dbReference>
<dbReference type="Pfam" id="PF02826">
    <property type="entry name" value="2-Hacid_dh_C"/>
    <property type="match status" value="1"/>
</dbReference>